<sequence length="83" mass="9143">MATNTTVKSHVVQMDVKAVVSFEITSESKTQASLEAQAALDELLTYLAAHQEITLSNGKTVKLNVQHSEIEPFTKVREADNQK</sequence>
<organism evidence="1 2">
    <name type="scientific">Pullulanibacillus camelliae</name>
    <dbReference type="NCBI Taxonomy" id="1707096"/>
    <lineage>
        <taxon>Bacteria</taxon>
        <taxon>Bacillati</taxon>
        <taxon>Bacillota</taxon>
        <taxon>Bacilli</taxon>
        <taxon>Bacillales</taxon>
        <taxon>Sporolactobacillaceae</taxon>
        <taxon>Pullulanibacillus</taxon>
    </lineage>
</organism>
<dbReference type="Proteomes" id="UP000628775">
    <property type="component" value="Unassembled WGS sequence"/>
</dbReference>
<evidence type="ECO:0000313" key="2">
    <source>
        <dbReference type="Proteomes" id="UP000628775"/>
    </source>
</evidence>
<reference evidence="1" key="2">
    <citation type="submission" date="2020-09" db="EMBL/GenBank/DDBJ databases">
        <authorList>
            <person name="Sun Q."/>
            <person name="Zhou Y."/>
        </authorList>
    </citation>
    <scope>NUCLEOTIDE SEQUENCE</scope>
    <source>
        <strain evidence="1">CGMCC 1.15371</strain>
    </source>
</reference>
<comment type="caution">
    <text evidence="1">The sequence shown here is derived from an EMBL/GenBank/DDBJ whole genome shotgun (WGS) entry which is preliminary data.</text>
</comment>
<name>A0A8J2YGR6_9BACL</name>
<dbReference type="EMBL" id="BMIR01000006">
    <property type="protein sequence ID" value="GGE37643.1"/>
    <property type="molecule type" value="Genomic_DNA"/>
</dbReference>
<keyword evidence="2" id="KW-1185">Reference proteome</keyword>
<proteinExistence type="predicted"/>
<gene>
    <name evidence="1" type="ORF">GCM10011391_15580</name>
</gene>
<protein>
    <submittedName>
        <fullName evidence="1">Uncharacterized protein</fullName>
    </submittedName>
</protein>
<accession>A0A8J2YGR6</accession>
<dbReference type="RefSeq" id="WP_188691739.1">
    <property type="nucleotide sequence ID" value="NZ_BMIR01000006.1"/>
</dbReference>
<dbReference type="AlphaFoldDB" id="A0A8J2YGR6"/>
<evidence type="ECO:0000313" key="1">
    <source>
        <dbReference type="EMBL" id="GGE37643.1"/>
    </source>
</evidence>
<reference evidence="1" key="1">
    <citation type="journal article" date="2014" name="Int. J. Syst. Evol. Microbiol.">
        <title>Complete genome sequence of Corynebacterium casei LMG S-19264T (=DSM 44701T), isolated from a smear-ripened cheese.</title>
        <authorList>
            <consortium name="US DOE Joint Genome Institute (JGI-PGF)"/>
            <person name="Walter F."/>
            <person name="Albersmeier A."/>
            <person name="Kalinowski J."/>
            <person name="Ruckert C."/>
        </authorList>
    </citation>
    <scope>NUCLEOTIDE SEQUENCE</scope>
    <source>
        <strain evidence="1">CGMCC 1.15371</strain>
    </source>
</reference>